<organism evidence="3 4">
    <name type="scientific">Pedococcus cremeus</name>
    <dbReference type="NCBI Taxonomy" id="587636"/>
    <lineage>
        <taxon>Bacteria</taxon>
        <taxon>Bacillati</taxon>
        <taxon>Actinomycetota</taxon>
        <taxon>Actinomycetes</taxon>
        <taxon>Micrococcales</taxon>
        <taxon>Intrasporangiaceae</taxon>
        <taxon>Pedococcus</taxon>
    </lineage>
</organism>
<feature type="domain" description="DhaL" evidence="2">
    <location>
        <begin position="8"/>
        <end position="205"/>
    </location>
</feature>
<reference evidence="4" key="1">
    <citation type="submission" date="2016-10" db="EMBL/GenBank/DDBJ databases">
        <authorList>
            <person name="Varghese N."/>
            <person name="Submissions S."/>
        </authorList>
    </citation>
    <scope>NUCLEOTIDE SEQUENCE [LARGE SCALE GENOMIC DNA]</scope>
    <source>
        <strain evidence="4">CGMCC 1.6963</strain>
    </source>
</reference>
<dbReference type="Proteomes" id="UP000199019">
    <property type="component" value="Unassembled WGS sequence"/>
</dbReference>
<dbReference type="OrthoDB" id="9760324at2"/>
<dbReference type="Pfam" id="PF13684">
    <property type="entry name" value="FakA-like_C"/>
    <property type="match status" value="1"/>
</dbReference>
<protein>
    <recommendedName>
        <fullName evidence="2">DhaL domain-containing protein</fullName>
    </recommendedName>
</protein>
<evidence type="ECO:0000259" key="2">
    <source>
        <dbReference type="PROSITE" id="PS51480"/>
    </source>
</evidence>
<dbReference type="EMBL" id="FOHB01000001">
    <property type="protein sequence ID" value="SER68419.1"/>
    <property type="molecule type" value="Genomic_DNA"/>
</dbReference>
<sequence>MLERLTAADVRRWAVVARAAFAARRAEIDALNVFPVPDGDTGTNLYLTFDAALDAVRSRQEQRGILGEATLEQECTSLGEAMLLTARGNSGVILSQLVRGFAEAVAESGAESADGVLVAEALARASERAWKAVTHPVEGTILSVSRAAAEAAAGLTGLGEVTEAALRGASEALALTPAQLPVLEAAGVVDAGGAGYVLLLEALARVAHEDGPALPTGAVAFGDESSLRRRPDWAAHGAVVQPTEGEGATARGETLGGAGGPAYEVMYLLADSDEDRIETLKHTLDALGDSLLVVGGPDLWNVHVHVDDAGAAIEAGIHAGRPYRVRVTHFGDQAGRRPASDVAVVACAAGPGLAAVFTDAGAHVVESGPGRRASAGQLLEAARDAHALSVILLPNDRDTLLAAQAAASAGEQEGIDIAVVRSRTAVQGLAAMAVFDPTLSAQRNLPEMISSASATRHGAVTIASKDALTSAGECRRGDVLGIVGGDVAVVGQDLLEVAREVMRRLLSSGGELVTIVAGEDAPHGLADDLARWVEGGHRDAEVSLIDGGQPHYPLLLGVE</sequence>
<gene>
    <name evidence="3" type="ORF">SAMN05216199_0878</name>
</gene>
<dbReference type="AlphaFoldDB" id="A0A1H9R8P1"/>
<dbReference type="Pfam" id="PF02734">
    <property type="entry name" value="Dak2"/>
    <property type="match status" value="1"/>
</dbReference>
<dbReference type="InterPro" id="IPR050270">
    <property type="entry name" value="DegV_domain_contain"/>
</dbReference>
<dbReference type="PANTHER" id="PTHR33434">
    <property type="entry name" value="DEGV DOMAIN-CONTAINING PROTEIN DR_1986-RELATED"/>
    <property type="match status" value="1"/>
</dbReference>
<dbReference type="InterPro" id="IPR004007">
    <property type="entry name" value="DhaL_dom"/>
</dbReference>
<name>A0A1H9R8P1_9MICO</name>
<dbReference type="SMART" id="SM01121">
    <property type="entry name" value="Dak1_2"/>
    <property type="match status" value="1"/>
</dbReference>
<feature type="region of interest" description="Disordered" evidence="1">
    <location>
        <begin position="235"/>
        <end position="256"/>
    </location>
</feature>
<dbReference type="Pfam" id="PF21645">
    <property type="entry name" value="FakA-like_M"/>
    <property type="match status" value="1"/>
</dbReference>
<proteinExistence type="predicted"/>
<dbReference type="RefSeq" id="WP_091755646.1">
    <property type="nucleotide sequence ID" value="NZ_FOHB01000001.1"/>
</dbReference>
<dbReference type="GO" id="GO:0006071">
    <property type="term" value="P:glycerol metabolic process"/>
    <property type="evidence" value="ECO:0007669"/>
    <property type="project" value="InterPro"/>
</dbReference>
<dbReference type="SUPFAM" id="SSF101473">
    <property type="entry name" value="DhaL-like"/>
    <property type="match status" value="1"/>
</dbReference>
<dbReference type="InterPro" id="IPR019986">
    <property type="entry name" value="YloV-like"/>
</dbReference>
<dbReference type="GO" id="GO:0004371">
    <property type="term" value="F:glycerone kinase activity"/>
    <property type="evidence" value="ECO:0007669"/>
    <property type="project" value="InterPro"/>
</dbReference>
<dbReference type="STRING" id="587636.SAMN05216199_0878"/>
<dbReference type="InterPro" id="IPR048394">
    <property type="entry name" value="FakA-like_M"/>
</dbReference>
<evidence type="ECO:0000313" key="3">
    <source>
        <dbReference type="EMBL" id="SER68419.1"/>
    </source>
</evidence>
<dbReference type="NCBIfam" id="TIGR03599">
    <property type="entry name" value="YloV"/>
    <property type="match status" value="1"/>
</dbReference>
<dbReference type="InterPro" id="IPR036117">
    <property type="entry name" value="DhaL_dom_sf"/>
</dbReference>
<dbReference type="InterPro" id="IPR033470">
    <property type="entry name" value="FakA-like_C"/>
</dbReference>
<accession>A0A1H9R8P1</accession>
<dbReference type="Gene3D" id="1.25.40.340">
    <property type="match status" value="1"/>
</dbReference>
<dbReference type="PANTHER" id="PTHR33434:SF4">
    <property type="entry name" value="PHOSPHATASE PROTEIN"/>
    <property type="match status" value="1"/>
</dbReference>
<evidence type="ECO:0000313" key="4">
    <source>
        <dbReference type="Proteomes" id="UP000199019"/>
    </source>
</evidence>
<evidence type="ECO:0000256" key="1">
    <source>
        <dbReference type="SAM" id="MobiDB-lite"/>
    </source>
</evidence>
<keyword evidence="4" id="KW-1185">Reference proteome</keyword>
<dbReference type="SMART" id="SM01120">
    <property type="entry name" value="Dak2"/>
    <property type="match status" value="1"/>
</dbReference>
<dbReference type="PROSITE" id="PS51480">
    <property type="entry name" value="DHAL"/>
    <property type="match status" value="1"/>
</dbReference>